<reference evidence="2" key="1">
    <citation type="submission" date="2011-01" db="EMBL/GenBank/DDBJ databases">
        <title>Evolutionary Significance of Chromosomal Super-Integrons in Vibrio vulnificus Strains.</title>
        <authorList>
            <person name="Shu H.Y."/>
            <person name="Wu K.M."/>
            <person name="Liu T.T."/>
            <person name="Liu Y.M."/>
            <person name="Liao T.L."/>
            <person name="Hor L.I."/>
            <person name="Tsai S.F."/>
            <person name="Chen C.Y."/>
        </authorList>
    </citation>
    <scope>NUCLEOTIDE SEQUENCE</scope>
    <source>
        <strain evidence="2">CECT4999</strain>
    </source>
</reference>
<dbReference type="RefSeq" id="WP_088900037.1">
    <property type="nucleotide sequence ID" value="NZ_CP014636.1"/>
</dbReference>
<protein>
    <submittedName>
        <fullName evidence="2">Uncharacterized protein</fullName>
    </submittedName>
</protein>
<dbReference type="AlphaFoldDB" id="A0A6S4PXB5"/>
<sequence>MITKKKILNTLILVAFITIGLITIYSNFDPIVRSWGIYDSKTFTYEDGNTVEIPKATFAQACDENRENCLEEPVLLLHDQIDEGTIKSLINLGKRNPEASINTVCLAGPGGSNITTVKLMKLINDEQLNTCLAASYKIETEEAWISGDYCASACPLTFLIGTKRTIIGNGIKFGVHGSGQEWAKIKITRETNLFDEFIREEHHSLYEFSKTIPHGKIYYLSDSEAKKFNVLSEQKQDKPTTNQLDIGKCSDSVLNHTCL</sequence>
<keyword evidence="1" id="KW-0812">Transmembrane</keyword>
<proteinExistence type="predicted"/>
<dbReference type="EMBL" id="AB609751">
    <property type="protein sequence ID" value="BBE38870.1"/>
    <property type="molecule type" value="Genomic_DNA"/>
</dbReference>
<evidence type="ECO:0000256" key="1">
    <source>
        <dbReference type="SAM" id="Phobius"/>
    </source>
</evidence>
<accession>A0A6S4PXB5</accession>
<keyword evidence="1" id="KW-1133">Transmembrane helix</keyword>
<organism evidence="2">
    <name type="scientific">Vibrio vulnificus</name>
    <dbReference type="NCBI Taxonomy" id="672"/>
    <lineage>
        <taxon>Bacteria</taxon>
        <taxon>Pseudomonadati</taxon>
        <taxon>Pseudomonadota</taxon>
        <taxon>Gammaproteobacteria</taxon>
        <taxon>Vibrionales</taxon>
        <taxon>Vibrionaceae</taxon>
        <taxon>Vibrio</taxon>
    </lineage>
</organism>
<evidence type="ECO:0000313" key="2">
    <source>
        <dbReference type="EMBL" id="BBE38870.1"/>
    </source>
</evidence>
<feature type="transmembrane region" description="Helical" evidence="1">
    <location>
        <begin position="7"/>
        <end position="28"/>
    </location>
</feature>
<name>A0A6S4PXB5_VIBVL</name>
<keyword evidence="1" id="KW-0472">Membrane</keyword>